<keyword evidence="3" id="KW-1185">Reference proteome</keyword>
<dbReference type="InterPro" id="IPR050266">
    <property type="entry name" value="AB_hydrolase_sf"/>
</dbReference>
<dbReference type="PANTHER" id="PTHR43798">
    <property type="entry name" value="MONOACYLGLYCEROL LIPASE"/>
    <property type="match status" value="1"/>
</dbReference>
<dbReference type="RefSeq" id="WP_163472795.1">
    <property type="nucleotide sequence ID" value="NZ_JAAGWZ010000002.1"/>
</dbReference>
<feature type="domain" description="AB hydrolase-1" evidence="1">
    <location>
        <begin position="48"/>
        <end position="273"/>
    </location>
</feature>
<dbReference type="EMBL" id="JAAGWZ010000002">
    <property type="protein sequence ID" value="NEM91107.1"/>
    <property type="molecule type" value="Genomic_DNA"/>
</dbReference>
<dbReference type="Gene3D" id="3.40.50.1820">
    <property type="entry name" value="alpha/beta hydrolase"/>
    <property type="match status" value="1"/>
</dbReference>
<evidence type="ECO:0000259" key="1">
    <source>
        <dbReference type="Pfam" id="PF00561"/>
    </source>
</evidence>
<evidence type="ECO:0000313" key="3">
    <source>
        <dbReference type="Proteomes" id="UP000479756"/>
    </source>
</evidence>
<dbReference type="GO" id="GO:0016787">
    <property type="term" value="F:hydrolase activity"/>
    <property type="evidence" value="ECO:0007669"/>
    <property type="project" value="UniProtKB-KW"/>
</dbReference>
<reference evidence="2 3" key="1">
    <citation type="journal article" date="2014" name="Int. J. Syst. Evol. Microbiol.">
        <title>Description of Galbitalea soli gen. nov., sp. nov., and Frondihabitans sucicola sp. nov.</title>
        <authorList>
            <person name="Kim S.J."/>
            <person name="Lim J.M."/>
            <person name="Ahn J.H."/>
            <person name="Weon H.Y."/>
            <person name="Hamada M."/>
            <person name="Suzuki K."/>
            <person name="Ahn T.Y."/>
            <person name="Kwon S.W."/>
        </authorList>
    </citation>
    <scope>NUCLEOTIDE SEQUENCE [LARGE SCALE GENOMIC DNA]</scope>
    <source>
        <strain evidence="2 3">NBRC 108727</strain>
    </source>
</reference>
<comment type="caution">
    <text evidence="2">The sequence shown here is derived from an EMBL/GenBank/DDBJ whole genome shotgun (WGS) entry which is preliminary data.</text>
</comment>
<dbReference type="Proteomes" id="UP000479756">
    <property type="component" value="Unassembled WGS sequence"/>
</dbReference>
<dbReference type="AlphaFoldDB" id="A0A7C9PMW6"/>
<accession>A0A7C9PMW6</accession>
<dbReference type="InterPro" id="IPR029058">
    <property type="entry name" value="AB_hydrolase_fold"/>
</dbReference>
<protein>
    <submittedName>
        <fullName evidence="2">Alpha/beta hydrolase</fullName>
    </submittedName>
</protein>
<evidence type="ECO:0000313" key="2">
    <source>
        <dbReference type="EMBL" id="NEM91107.1"/>
    </source>
</evidence>
<dbReference type="SUPFAM" id="SSF53474">
    <property type="entry name" value="alpha/beta-Hydrolases"/>
    <property type="match status" value="1"/>
</dbReference>
<proteinExistence type="predicted"/>
<dbReference type="InterPro" id="IPR000073">
    <property type="entry name" value="AB_hydrolase_1"/>
</dbReference>
<dbReference type="Pfam" id="PF00561">
    <property type="entry name" value="Abhydrolase_1"/>
    <property type="match status" value="1"/>
</dbReference>
<sequence length="298" mass="31425">MEFEHVRGLAADLGTPEPVTLPERTRVTVGDRDISMVAWGTDAVVTAFHGGGLNAHSWDATLLHLDLSAVAFDLPGHGHSSWRTDARYTPETLAADLGPALHSLHLTSQVVVGHSIGALTGLLVAAQNPELAAALVMIDATPSPDPTAMAAVRRIFAGPSSFESYEEAARWATGLGLGTTAASLEQGLRFNMREREDGRVVFRHHLAHLEPDASAPAWDESQLWSAAASLAVPLLIIRGTHGFVSEADAARFADHCANARIVTIDGGHNVHHNSPGAVAAAIRSFADEIGVLTPHSPA</sequence>
<dbReference type="GO" id="GO:0016020">
    <property type="term" value="C:membrane"/>
    <property type="evidence" value="ECO:0007669"/>
    <property type="project" value="TreeGrafter"/>
</dbReference>
<keyword evidence="2" id="KW-0378">Hydrolase</keyword>
<gene>
    <name evidence="2" type="ORF">G3T37_07030</name>
</gene>
<name>A0A7C9PMW6_9MICO</name>
<organism evidence="2 3">
    <name type="scientific">Galbitalea soli</name>
    <dbReference type="NCBI Taxonomy" id="1268042"/>
    <lineage>
        <taxon>Bacteria</taxon>
        <taxon>Bacillati</taxon>
        <taxon>Actinomycetota</taxon>
        <taxon>Actinomycetes</taxon>
        <taxon>Micrococcales</taxon>
        <taxon>Microbacteriaceae</taxon>
        <taxon>Galbitalea</taxon>
    </lineage>
</organism>
<dbReference type="PANTHER" id="PTHR43798:SF33">
    <property type="entry name" value="HYDROLASE, PUTATIVE (AFU_ORTHOLOGUE AFUA_2G14860)-RELATED"/>
    <property type="match status" value="1"/>
</dbReference>